<comment type="caution">
    <text evidence="5">The sequence shown here is derived from an EMBL/GenBank/DDBJ whole genome shotgun (WGS) entry which is preliminary data.</text>
</comment>
<dbReference type="Gene3D" id="3.30.60.30">
    <property type="match status" value="2"/>
</dbReference>
<feature type="domain" description="Kazal-like" evidence="4">
    <location>
        <begin position="32"/>
        <end position="84"/>
    </location>
</feature>
<dbReference type="GO" id="GO:0005615">
    <property type="term" value="C:extracellular space"/>
    <property type="evidence" value="ECO:0007669"/>
    <property type="project" value="TreeGrafter"/>
</dbReference>
<dbReference type="CDD" id="cd00104">
    <property type="entry name" value="KAZAL_FS"/>
    <property type="match status" value="2"/>
</dbReference>
<dbReference type="InterPro" id="IPR037221">
    <property type="entry name" value="H-type_lectin_dom_sf"/>
</dbReference>
<organism evidence="5 6">
    <name type="scientific">Acropora cervicornis</name>
    <name type="common">Staghorn coral</name>
    <dbReference type="NCBI Taxonomy" id="6130"/>
    <lineage>
        <taxon>Eukaryota</taxon>
        <taxon>Metazoa</taxon>
        <taxon>Cnidaria</taxon>
        <taxon>Anthozoa</taxon>
        <taxon>Hexacorallia</taxon>
        <taxon>Scleractinia</taxon>
        <taxon>Astrocoeniina</taxon>
        <taxon>Acroporidae</taxon>
        <taxon>Acropora</taxon>
    </lineage>
</organism>
<accession>A0AAD9V0N8</accession>
<dbReference type="PROSITE" id="PS51465">
    <property type="entry name" value="KAZAL_2"/>
    <property type="match status" value="2"/>
</dbReference>
<keyword evidence="3" id="KW-0325">Glycoprotein</keyword>
<dbReference type="GO" id="GO:0050840">
    <property type="term" value="F:extracellular matrix binding"/>
    <property type="evidence" value="ECO:0007669"/>
    <property type="project" value="TreeGrafter"/>
</dbReference>
<sequence>MAIGNIDPCYQIDCGPYKYCQVNEADMTYSCICNNCTSSSSKNSYSQQVCDSNGVTHNSRCELDREICLGNTNATWVHDGPCPPFVLERGRVALRMNTTDVQCKTVHFKPTSFQSNEGKINVQTSINYFNSTASFVHDAAVTWVESVTYLNFKLCALKAGRAERPTPDDGLTFVDYVAIQESPAGAAAGHLRMPMKWWDGTTCEKLDFQQGLFTKAPFVFLTAEHSVLGQKHDAATLWVENVNSKGFEACLREMQNFDGLHENITVNWIAYESLQNAAKLKTNQQVVDFPNDESPKEDYHNAFCQDEQLPSAYSTVPTIIISSGHISQGLSDRLIPEFNSIASWVESINTTYYRLCVKEIHKPNGYDPVKVTTLVIGKLHDGVAFITYSADDDYRCKRFDFDPSSKATDNVHVQLRLRLLAYNVAVSWIESVSKVGFTACVTVSGPINQPLTIYLTWIAFESADVNGVGLARASNIPFWTTGSQCIDIRTGNTFSSAPSLVFLTVIHTDPPKNVHDATSIWAEEVTTSQFKVCLRELKNFDGIHEDILVQITFPKPFYSTPGIVTTAEHDKDTIEPDNNAISEWARSVSKTQLEVCLKDIQRYDASHDPITVNYMAIGNIDPCYQIDCGPYKYCQVNEADMTYSCICNNCTSSSSKNSYSQQVCDSNGVTHNSRCELDREICLGNTNATWVHDGPCPPFVLERGRVALRMNTTDVQCKTVHFKPTSFQSNEGKINVQTSINYFNSTASFVHDAAVTWVESVTYLNFKLCALKAGRAERLTPDNGLTFVDYVAIQESPAGAAAGHLRMPMKWWDGTTCEKLDFQQGLFTKAPFVFLTAEHSVLGQKHDAATLWVENVNSKGFEACLREMQNFDGLHENITVNWIAYESLQNAAKLKANQQIVDFPNDESPKEEYHNGFCQDEQLPSAYSTVPTIIISSGHMSHGLSDRLIPEFNSIASWVESINTTYYRLCVKEIHKPNGYDPVKVTTLVIGS</sequence>
<evidence type="ECO:0000259" key="4">
    <source>
        <dbReference type="PROSITE" id="PS51465"/>
    </source>
</evidence>
<dbReference type="SMART" id="SM00280">
    <property type="entry name" value="KAZAL"/>
    <property type="match status" value="2"/>
</dbReference>
<evidence type="ECO:0000313" key="6">
    <source>
        <dbReference type="Proteomes" id="UP001249851"/>
    </source>
</evidence>
<evidence type="ECO:0000256" key="3">
    <source>
        <dbReference type="ARBA" id="ARBA00023180"/>
    </source>
</evidence>
<dbReference type="InterPro" id="IPR036058">
    <property type="entry name" value="Kazal_dom_sf"/>
</dbReference>
<feature type="domain" description="Kazal-like" evidence="4">
    <location>
        <begin position="646"/>
        <end position="698"/>
    </location>
</feature>
<dbReference type="GO" id="GO:0005518">
    <property type="term" value="F:collagen binding"/>
    <property type="evidence" value="ECO:0007669"/>
    <property type="project" value="TreeGrafter"/>
</dbReference>
<dbReference type="PANTHER" id="PTHR13866:SF14">
    <property type="entry name" value="BM-40"/>
    <property type="match status" value="1"/>
</dbReference>
<dbReference type="PANTHER" id="PTHR13866">
    <property type="entry name" value="SPARC OSTEONECTIN"/>
    <property type="match status" value="1"/>
</dbReference>
<evidence type="ECO:0000256" key="2">
    <source>
        <dbReference type="ARBA" id="ARBA00023157"/>
    </source>
</evidence>
<dbReference type="Gene3D" id="2.60.40.2080">
    <property type="match status" value="3"/>
</dbReference>
<evidence type="ECO:0000313" key="5">
    <source>
        <dbReference type="EMBL" id="KAK2556891.1"/>
    </source>
</evidence>
<reference evidence="5" key="1">
    <citation type="journal article" date="2023" name="G3 (Bethesda)">
        <title>Whole genome assembly and annotation of the endangered Caribbean coral Acropora cervicornis.</title>
        <authorList>
            <person name="Selwyn J.D."/>
            <person name="Vollmer S.V."/>
        </authorList>
    </citation>
    <scope>NUCLEOTIDE SEQUENCE</scope>
    <source>
        <strain evidence="5">K2</strain>
    </source>
</reference>
<dbReference type="Pfam" id="PF07648">
    <property type="entry name" value="Kazal_2"/>
    <property type="match status" value="2"/>
</dbReference>
<keyword evidence="6" id="KW-1185">Reference proteome</keyword>
<dbReference type="SUPFAM" id="SSF100895">
    <property type="entry name" value="Kazal-type serine protease inhibitors"/>
    <property type="match status" value="2"/>
</dbReference>
<evidence type="ECO:0000256" key="1">
    <source>
        <dbReference type="ARBA" id="ARBA00022729"/>
    </source>
</evidence>
<dbReference type="EMBL" id="JARQWQ010000053">
    <property type="protein sequence ID" value="KAK2556891.1"/>
    <property type="molecule type" value="Genomic_DNA"/>
</dbReference>
<dbReference type="AlphaFoldDB" id="A0AAD9V0N8"/>
<gene>
    <name evidence="5" type="ORF">P5673_021105</name>
</gene>
<keyword evidence="1" id="KW-0732">Signal</keyword>
<protein>
    <recommendedName>
        <fullName evidence="4">Kazal-like domain-containing protein</fullName>
    </recommendedName>
</protein>
<dbReference type="GO" id="GO:0005509">
    <property type="term" value="F:calcium ion binding"/>
    <property type="evidence" value="ECO:0007669"/>
    <property type="project" value="TreeGrafter"/>
</dbReference>
<dbReference type="InterPro" id="IPR002350">
    <property type="entry name" value="Kazal_dom"/>
</dbReference>
<keyword evidence="2" id="KW-1015">Disulfide bond</keyword>
<reference evidence="5" key="2">
    <citation type="journal article" date="2023" name="Science">
        <title>Genomic signatures of disease resistance in endangered staghorn corals.</title>
        <authorList>
            <person name="Vollmer S.V."/>
            <person name="Selwyn J.D."/>
            <person name="Despard B.A."/>
            <person name="Roesel C.L."/>
        </authorList>
    </citation>
    <scope>NUCLEOTIDE SEQUENCE</scope>
    <source>
        <strain evidence="5">K2</strain>
    </source>
</reference>
<name>A0AAD9V0N8_ACRCE</name>
<proteinExistence type="predicted"/>
<dbReference type="Proteomes" id="UP001249851">
    <property type="component" value="Unassembled WGS sequence"/>
</dbReference>